<proteinExistence type="predicted"/>
<reference evidence="2" key="1">
    <citation type="submission" date="2020-11" db="EMBL/GenBank/DDBJ databases">
        <authorList>
            <consortium name="DOE Joint Genome Institute"/>
            <person name="Ahrendt S."/>
            <person name="Riley R."/>
            <person name="Andreopoulos W."/>
            <person name="LaButti K."/>
            <person name="Pangilinan J."/>
            <person name="Ruiz-duenas F.J."/>
            <person name="Barrasa J.M."/>
            <person name="Sanchez-Garcia M."/>
            <person name="Camarero S."/>
            <person name="Miyauchi S."/>
            <person name="Serrano A."/>
            <person name="Linde D."/>
            <person name="Babiker R."/>
            <person name="Drula E."/>
            <person name="Ayuso-Fernandez I."/>
            <person name="Pacheco R."/>
            <person name="Padilla G."/>
            <person name="Ferreira P."/>
            <person name="Barriuso J."/>
            <person name="Kellner H."/>
            <person name="Castanera R."/>
            <person name="Alfaro M."/>
            <person name="Ramirez L."/>
            <person name="Pisabarro A.G."/>
            <person name="Kuo A."/>
            <person name="Tritt A."/>
            <person name="Lipzen A."/>
            <person name="He G."/>
            <person name="Yan M."/>
            <person name="Ng V."/>
            <person name="Cullen D."/>
            <person name="Martin F."/>
            <person name="Rosso M.-N."/>
            <person name="Henrissat B."/>
            <person name="Hibbett D."/>
            <person name="Martinez A.T."/>
            <person name="Grigoriev I.V."/>
        </authorList>
    </citation>
    <scope>NUCLEOTIDE SEQUENCE</scope>
    <source>
        <strain evidence="2">AH 44721</strain>
    </source>
</reference>
<dbReference type="EMBL" id="JADNYJ010000027">
    <property type="protein sequence ID" value="KAF8904070.1"/>
    <property type="molecule type" value="Genomic_DNA"/>
</dbReference>
<name>A0A9P5TNW1_GYMJU</name>
<dbReference type="AlphaFoldDB" id="A0A9P5TNW1"/>
<organism evidence="2 3">
    <name type="scientific">Gymnopilus junonius</name>
    <name type="common">Spectacular rustgill mushroom</name>
    <name type="synonym">Gymnopilus spectabilis subsp. junonius</name>
    <dbReference type="NCBI Taxonomy" id="109634"/>
    <lineage>
        <taxon>Eukaryota</taxon>
        <taxon>Fungi</taxon>
        <taxon>Dikarya</taxon>
        <taxon>Basidiomycota</taxon>
        <taxon>Agaricomycotina</taxon>
        <taxon>Agaricomycetes</taxon>
        <taxon>Agaricomycetidae</taxon>
        <taxon>Agaricales</taxon>
        <taxon>Agaricineae</taxon>
        <taxon>Hymenogastraceae</taxon>
        <taxon>Gymnopilus</taxon>
    </lineage>
</organism>
<comment type="caution">
    <text evidence="2">The sequence shown here is derived from an EMBL/GenBank/DDBJ whole genome shotgun (WGS) entry which is preliminary data.</text>
</comment>
<evidence type="ECO:0000256" key="1">
    <source>
        <dbReference type="SAM" id="MobiDB-lite"/>
    </source>
</evidence>
<feature type="region of interest" description="Disordered" evidence="1">
    <location>
        <begin position="1"/>
        <end position="23"/>
    </location>
</feature>
<evidence type="ECO:0000313" key="2">
    <source>
        <dbReference type="EMBL" id="KAF8904070.1"/>
    </source>
</evidence>
<sequence>MCLHRPSDTTYPRLQSGSFHSTDSQYPMHPMEISIRSLRRIRSWIRTDLQSSTKYWLRSLCLTLALLLLPRTELSGSHRASFDIQSFRRFFWWYSYTVVDFPLPLLPTRGPSTPCLHSQRSHNHARTCPGGRQRRARMVQSRHTYKTRTAVAHIG</sequence>
<feature type="compositionally biased region" description="Polar residues" evidence="1">
    <location>
        <begin position="8"/>
        <end position="23"/>
    </location>
</feature>
<gene>
    <name evidence="2" type="ORF">CPB84DRAFT_696874</name>
</gene>
<protein>
    <submittedName>
        <fullName evidence="2">Uncharacterized protein</fullName>
    </submittedName>
</protein>
<accession>A0A9P5TNW1</accession>
<dbReference type="Proteomes" id="UP000724874">
    <property type="component" value="Unassembled WGS sequence"/>
</dbReference>
<keyword evidence="3" id="KW-1185">Reference proteome</keyword>
<evidence type="ECO:0000313" key="3">
    <source>
        <dbReference type="Proteomes" id="UP000724874"/>
    </source>
</evidence>